<dbReference type="AlphaFoldDB" id="A0A0D2ZTZ1"/>
<proteinExistence type="predicted"/>
<accession>A0A0D2ZTZ1</accession>
<dbReference type="Gramene" id="Bo01162s010.1">
    <property type="protein sequence ID" value="Bo01162s010.1"/>
    <property type="gene ID" value="Bo01162s010"/>
</dbReference>
<reference evidence="1" key="2">
    <citation type="submission" date="2015-06" db="UniProtKB">
        <authorList>
            <consortium name="EnsemblPlants"/>
        </authorList>
    </citation>
    <scope>IDENTIFICATION</scope>
</reference>
<organism evidence="1 2">
    <name type="scientific">Brassica oleracea var. oleracea</name>
    <dbReference type="NCBI Taxonomy" id="109376"/>
    <lineage>
        <taxon>Eukaryota</taxon>
        <taxon>Viridiplantae</taxon>
        <taxon>Streptophyta</taxon>
        <taxon>Embryophyta</taxon>
        <taxon>Tracheophyta</taxon>
        <taxon>Spermatophyta</taxon>
        <taxon>Magnoliopsida</taxon>
        <taxon>eudicotyledons</taxon>
        <taxon>Gunneridae</taxon>
        <taxon>Pentapetalae</taxon>
        <taxon>rosids</taxon>
        <taxon>malvids</taxon>
        <taxon>Brassicales</taxon>
        <taxon>Brassicaceae</taxon>
        <taxon>Brassiceae</taxon>
        <taxon>Brassica</taxon>
    </lineage>
</organism>
<name>A0A0D2ZTZ1_BRAOL</name>
<dbReference type="EnsemblPlants" id="Bo01162s010.1">
    <property type="protein sequence ID" value="Bo01162s010.1"/>
    <property type="gene ID" value="Bo01162s010"/>
</dbReference>
<evidence type="ECO:0000313" key="1">
    <source>
        <dbReference type="EnsemblPlants" id="Bo01162s010.1"/>
    </source>
</evidence>
<protein>
    <submittedName>
        <fullName evidence="1">Uncharacterized protein</fullName>
    </submittedName>
</protein>
<keyword evidence="2" id="KW-1185">Reference proteome</keyword>
<dbReference type="HOGENOM" id="CLU_2253897_0_0_1"/>
<dbReference type="Proteomes" id="UP000032141">
    <property type="component" value="Unassembled WGS sequence"/>
</dbReference>
<reference evidence="1" key="1">
    <citation type="journal article" date="2014" name="Genome Biol.">
        <title>Transcriptome and methylome profiling reveals relics of genome dominance in the mesopolyploid Brassica oleracea.</title>
        <authorList>
            <person name="Parkin I.A."/>
            <person name="Koh C."/>
            <person name="Tang H."/>
            <person name="Robinson S.J."/>
            <person name="Kagale S."/>
            <person name="Clarke W.E."/>
            <person name="Town C.D."/>
            <person name="Nixon J."/>
            <person name="Krishnakumar V."/>
            <person name="Bidwell S.L."/>
            <person name="Denoeud F."/>
            <person name="Belcram H."/>
            <person name="Links M.G."/>
            <person name="Just J."/>
            <person name="Clarke C."/>
            <person name="Bender T."/>
            <person name="Huebert T."/>
            <person name="Mason A.S."/>
            <person name="Pires J.C."/>
            <person name="Barker G."/>
            <person name="Moore J."/>
            <person name="Walley P.G."/>
            <person name="Manoli S."/>
            <person name="Batley J."/>
            <person name="Edwards D."/>
            <person name="Nelson M.N."/>
            <person name="Wang X."/>
            <person name="Paterson A.H."/>
            <person name="King G."/>
            <person name="Bancroft I."/>
            <person name="Chalhoub B."/>
            <person name="Sharpe A.G."/>
        </authorList>
    </citation>
    <scope>NUCLEOTIDE SEQUENCE [LARGE SCALE GENOMIC DNA]</scope>
    <source>
        <strain evidence="1">cv. TO1000</strain>
    </source>
</reference>
<sequence length="104" mass="11875">MATTKVQRIMTQPIGLCLDACISYIDEKVARWNKVTEKYKKVAFVLDLDDRFGYVSMPSLGHKNFSQAVNIHDRDTIAYTGIVGIMDHWKLDWDEVVIPLSEGL</sequence>
<evidence type="ECO:0000313" key="2">
    <source>
        <dbReference type="Proteomes" id="UP000032141"/>
    </source>
</evidence>